<name>A0A382KQI4_9ZZZZ</name>
<evidence type="ECO:0000256" key="1">
    <source>
        <dbReference type="ARBA" id="ARBA00022598"/>
    </source>
</evidence>
<dbReference type="InterPro" id="IPR036565">
    <property type="entry name" value="Mur-like_cat_sf"/>
</dbReference>
<dbReference type="InterPro" id="IPR018109">
    <property type="entry name" value="Folylpolyglutamate_synth_CS"/>
</dbReference>
<dbReference type="Gene3D" id="3.40.1390.10">
    <property type="entry name" value="MurE/MurF, N-terminal domain"/>
    <property type="match status" value="1"/>
</dbReference>
<dbReference type="GO" id="GO:0005524">
    <property type="term" value="F:ATP binding"/>
    <property type="evidence" value="ECO:0007669"/>
    <property type="project" value="UniProtKB-KW"/>
</dbReference>
<dbReference type="Pfam" id="PF08245">
    <property type="entry name" value="Mur_ligase_M"/>
    <property type="match status" value="1"/>
</dbReference>
<evidence type="ECO:0000256" key="2">
    <source>
        <dbReference type="ARBA" id="ARBA00022741"/>
    </source>
</evidence>
<keyword evidence="3" id="KW-0067">ATP-binding</keyword>
<dbReference type="PANTHER" id="PTHR23135:SF4">
    <property type="entry name" value="UDP-N-ACETYLMURAMOYL-L-ALANYL-D-GLUTAMATE--2,6-DIAMINOPIMELATE LIGASE MURE HOMOLOG, CHLOROPLASTIC"/>
    <property type="match status" value="1"/>
</dbReference>
<protein>
    <recommendedName>
        <fullName evidence="7">Mur ligase central domain-containing protein</fullName>
    </recommendedName>
</protein>
<dbReference type="Gene3D" id="3.40.1190.10">
    <property type="entry name" value="Mur-like, catalytic domain"/>
    <property type="match status" value="1"/>
</dbReference>
<accession>A0A382KQI4</accession>
<evidence type="ECO:0000313" key="6">
    <source>
        <dbReference type="EMBL" id="SVC25502.1"/>
    </source>
</evidence>
<evidence type="ECO:0000256" key="3">
    <source>
        <dbReference type="ARBA" id="ARBA00022840"/>
    </source>
</evidence>
<sequence length="271" mass="28792">MLELMKLDDLMEGIAYKVVQGTLDRTIVGLATDSRQVQPGDLFVAIRGGQEQDRHAFVPEAVAKGAAAVVVEENVEKTESATQIQVDNCRQTLGVLAAKIHGFPARQLRCLGVTGTNGKTTTARLLQKVMQAGGEDCAYLGTLGFEAGADALRPLANTTPEAHELQVLLTEVVSAGCASVAMEVSSHALSLGRTAQIPFELAVFTNLTRDHLDFHGSEKAYLAAKAQLFAELDETSHAVINLDDDGAKAIADATRAQVMSYGIESADATIR</sequence>
<feature type="non-terminal residue" evidence="6">
    <location>
        <position position="271"/>
    </location>
</feature>
<evidence type="ECO:0000259" key="4">
    <source>
        <dbReference type="Pfam" id="PF01225"/>
    </source>
</evidence>
<dbReference type="AlphaFoldDB" id="A0A382KQI4"/>
<dbReference type="SUPFAM" id="SSF63418">
    <property type="entry name" value="MurE/MurF N-terminal domain"/>
    <property type="match status" value="1"/>
</dbReference>
<dbReference type="EMBL" id="UINC01081543">
    <property type="protein sequence ID" value="SVC25502.1"/>
    <property type="molecule type" value="Genomic_DNA"/>
</dbReference>
<proteinExistence type="predicted"/>
<dbReference type="PROSITE" id="PS01011">
    <property type="entry name" value="FOLYLPOLYGLU_SYNT_1"/>
    <property type="match status" value="1"/>
</dbReference>
<gene>
    <name evidence="6" type="ORF">METZ01_LOCUS278356</name>
</gene>
<dbReference type="InterPro" id="IPR013221">
    <property type="entry name" value="Mur_ligase_cen"/>
</dbReference>
<evidence type="ECO:0000259" key="5">
    <source>
        <dbReference type="Pfam" id="PF08245"/>
    </source>
</evidence>
<keyword evidence="2" id="KW-0547">Nucleotide-binding</keyword>
<feature type="domain" description="Mur ligase N-terminal catalytic" evidence="4">
    <location>
        <begin position="27"/>
        <end position="99"/>
    </location>
</feature>
<dbReference type="SUPFAM" id="SSF53623">
    <property type="entry name" value="MurD-like peptide ligases, catalytic domain"/>
    <property type="match status" value="1"/>
</dbReference>
<dbReference type="PANTHER" id="PTHR23135">
    <property type="entry name" value="MUR LIGASE FAMILY MEMBER"/>
    <property type="match status" value="1"/>
</dbReference>
<organism evidence="6">
    <name type="scientific">marine metagenome</name>
    <dbReference type="NCBI Taxonomy" id="408172"/>
    <lineage>
        <taxon>unclassified sequences</taxon>
        <taxon>metagenomes</taxon>
        <taxon>ecological metagenomes</taxon>
    </lineage>
</organism>
<keyword evidence="1" id="KW-0436">Ligase</keyword>
<evidence type="ECO:0008006" key="7">
    <source>
        <dbReference type="Google" id="ProtNLM"/>
    </source>
</evidence>
<reference evidence="6" key="1">
    <citation type="submission" date="2018-05" db="EMBL/GenBank/DDBJ databases">
        <authorList>
            <person name="Lanie J.A."/>
            <person name="Ng W.-L."/>
            <person name="Kazmierczak K.M."/>
            <person name="Andrzejewski T.M."/>
            <person name="Davidsen T.M."/>
            <person name="Wayne K.J."/>
            <person name="Tettelin H."/>
            <person name="Glass J.I."/>
            <person name="Rusch D."/>
            <person name="Podicherti R."/>
            <person name="Tsui H.-C.T."/>
            <person name="Winkler M.E."/>
        </authorList>
    </citation>
    <scope>NUCLEOTIDE SEQUENCE</scope>
</reference>
<dbReference type="InterPro" id="IPR000713">
    <property type="entry name" value="Mur_ligase_N"/>
</dbReference>
<feature type="domain" description="Mur ligase central" evidence="5">
    <location>
        <begin position="113"/>
        <end position="268"/>
    </location>
</feature>
<dbReference type="InterPro" id="IPR035911">
    <property type="entry name" value="MurE/MurF_N"/>
</dbReference>
<dbReference type="GO" id="GO:0004326">
    <property type="term" value="F:tetrahydrofolylpolyglutamate synthase activity"/>
    <property type="evidence" value="ECO:0007669"/>
    <property type="project" value="InterPro"/>
</dbReference>
<dbReference type="Pfam" id="PF01225">
    <property type="entry name" value="Mur_ligase"/>
    <property type="match status" value="1"/>
</dbReference>